<dbReference type="EMBL" id="BTFZ01000020">
    <property type="protein sequence ID" value="GMM38784.1"/>
    <property type="molecule type" value="Genomic_DNA"/>
</dbReference>
<reference evidence="1 2" key="1">
    <citation type="journal article" date="2023" name="Elife">
        <title>Identification of key yeast species and microbe-microbe interactions impacting larval growth of Drosophila in the wild.</title>
        <authorList>
            <person name="Mure A."/>
            <person name="Sugiura Y."/>
            <person name="Maeda R."/>
            <person name="Honda K."/>
            <person name="Sakurai N."/>
            <person name="Takahashi Y."/>
            <person name="Watada M."/>
            <person name="Katoh T."/>
            <person name="Gotoh A."/>
            <person name="Gotoh Y."/>
            <person name="Taniguchi I."/>
            <person name="Nakamura K."/>
            <person name="Hayashi T."/>
            <person name="Katayama T."/>
            <person name="Uemura T."/>
            <person name="Hattori Y."/>
        </authorList>
    </citation>
    <scope>NUCLEOTIDE SEQUENCE [LARGE SCALE GENOMIC DNA]</scope>
    <source>
        <strain evidence="1 2">SC-9</strain>
    </source>
</reference>
<dbReference type="Proteomes" id="UP001360560">
    <property type="component" value="Unassembled WGS sequence"/>
</dbReference>
<evidence type="ECO:0000313" key="2">
    <source>
        <dbReference type="Proteomes" id="UP001360560"/>
    </source>
</evidence>
<dbReference type="GeneID" id="90076772"/>
<dbReference type="AlphaFoldDB" id="A0AAV5QVQ6"/>
<accession>A0AAV5QVQ6</accession>
<sequence length="512" mass="59777">MNNITCLSDLNGKGKLGNNYTLPFILLNTDELYQKNVFTVTDLTAHENPNILRNISRTSFALGSYEFYPGQTFALTILPGARHLFDAFVNDYKRNSGKHFHYSVLERDWFHNDGGIETENGIFKNQMIFLLFNFKYCFGKYGFEGIVNNIKFITPDTVPLYLQQTKPLFNRILNHCGEKWVMDKQNVFREYFASWLRGNSTTAKRKLPKQLGNIQEAKRRTRSMGTHEANLSLEEDRSDSWVHREDTAFSSVDDMGTNDLRDQKLNHNNMKDNLFSKTQANFFSPSHQVKQESDYSRYHEMMKQQPQPENYEDDEGEDDMFQSSQALYDRQGKLSTRNTNQSSARSVSFLLRSTDGDNSTQVRISAYLLSVDTGDDITANSLYQDCLQKHGYDSQEKNIMISYNGKQNIFLGFRLVMCDTNLPASEYLNVYFNEEQQMIKFFGYDTKEEAVSKKKKISNKLFSMEKHQRISNKPKLQFKVTRRTYENKFGFKKVCWRYDDDKTLDDLLEQTE</sequence>
<keyword evidence="2" id="KW-1185">Reference proteome</keyword>
<organism evidence="1 2">
    <name type="scientific">Saccharomycopsis crataegensis</name>
    <dbReference type="NCBI Taxonomy" id="43959"/>
    <lineage>
        <taxon>Eukaryota</taxon>
        <taxon>Fungi</taxon>
        <taxon>Dikarya</taxon>
        <taxon>Ascomycota</taxon>
        <taxon>Saccharomycotina</taxon>
        <taxon>Saccharomycetes</taxon>
        <taxon>Saccharomycopsidaceae</taxon>
        <taxon>Saccharomycopsis</taxon>
    </lineage>
</organism>
<proteinExistence type="predicted"/>
<comment type="caution">
    <text evidence="1">The sequence shown here is derived from an EMBL/GenBank/DDBJ whole genome shotgun (WGS) entry which is preliminary data.</text>
</comment>
<dbReference type="RefSeq" id="XP_064855779.1">
    <property type="nucleotide sequence ID" value="XM_064999707.1"/>
</dbReference>
<name>A0AAV5QVQ6_9ASCO</name>
<gene>
    <name evidence="1" type="ORF">DASC09_061230</name>
</gene>
<protein>
    <submittedName>
        <fullName evidence="1">Uncharacterized protein</fullName>
    </submittedName>
</protein>
<evidence type="ECO:0000313" key="1">
    <source>
        <dbReference type="EMBL" id="GMM38784.1"/>
    </source>
</evidence>